<dbReference type="EMBL" id="CAMXCT030003334">
    <property type="protein sequence ID" value="CAL4791129.1"/>
    <property type="molecule type" value="Genomic_DNA"/>
</dbReference>
<feature type="region of interest" description="Disordered" evidence="1">
    <location>
        <begin position="247"/>
        <end position="267"/>
    </location>
</feature>
<dbReference type="AlphaFoldDB" id="A0A9P1D3R1"/>
<dbReference type="Pfam" id="PF07177">
    <property type="entry name" value="Neuralized"/>
    <property type="match status" value="1"/>
</dbReference>
<comment type="caution">
    <text evidence="3">The sequence shown here is derived from an EMBL/GenBank/DDBJ whole genome shotgun (WGS) entry which is preliminary data.</text>
</comment>
<dbReference type="OrthoDB" id="424404at2759"/>
<dbReference type="PROSITE" id="PS51065">
    <property type="entry name" value="NHR"/>
    <property type="match status" value="1"/>
</dbReference>
<dbReference type="SUPFAM" id="SSF49899">
    <property type="entry name" value="Concanavalin A-like lectins/glucanases"/>
    <property type="match status" value="1"/>
</dbReference>
<dbReference type="InterPro" id="IPR006573">
    <property type="entry name" value="NHR_dom"/>
</dbReference>
<dbReference type="Gene3D" id="2.60.120.920">
    <property type="match status" value="1"/>
</dbReference>
<dbReference type="InterPro" id="IPR013320">
    <property type="entry name" value="ConA-like_dom_sf"/>
</dbReference>
<evidence type="ECO:0000313" key="5">
    <source>
        <dbReference type="EMBL" id="CAL4791129.1"/>
    </source>
</evidence>
<gene>
    <name evidence="3" type="ORF">C1SCF055_LOCUS29647</name>
</gene>
<sequence>MLAGYDGRQLQGSGYFPVTRTPVMTPVTPARTPMMPGQNARAPAMAPAMTPAMAPIAVSSSPLMAMRPIRRMSAPALPQMPAPSYALTGSLVVPQGPGWQGPPGPQLGPGGQDLPDSVPGPPIPVYAPTQIHERNSVIVNPNSIIPDADGEAIAETFQLGDEASNIYGTWRIPWGPNSWSKPQERIEQEPEPEVPDNQMLVDMADAVSPSWKEQQNIARQEQQFIALLDSLETRVDLMSQMQETRNAISQMPTSPASPYPSPQKSSPVGDLLDITQKMSPEYPDFSELSTNLHPADWVAPRLVMPFTRDLCGTNLQISEEGYRAARIRGCRQSVAIGSAPLQITQEGRYFEILIEETVPGWVGGLGLGVAQSPLKSLTSCAMRRLPDKAWRIPKTSVVGYWGCVFLNGSEYRTSWHADSLRDGEKVGFLVTNAGDILVFVDGEAVVHIERAISQEDLREPMHPIVDVFAATRVVSLSPSASPPPRPWVVTPAQFL</sequence>
<dbReference type="EMBL" id="CAMXCT020003334">
    <property type="protein sequence ID" value="CAL1157192.1"/>
    <property type="molecule type" value="Genomic_DNA"/>
</dbReference>
<proteinExistence type="predicted"/>
<feature type="region of interest" description="Disordered" evidence="1">
    <location>
        <begin position="94"/>
        <end position="120"/>
    </location>
</feature>
<evidence type="ECO:0000259" key="2">
    <source>
        <dbReference type="PROSITE" id="PS51065"/>
    </source>
</evidence>
<name>A0A9P1D3R1_9DINO</name>
<dbReference type="InterPro" id="IPR043136">
    <property type="entry name" value="B30.2/SPRY_sf"/>
</dbReference>
<dbReference type="Proteomes" id="UP001152797">
    <property type="component" value="Unassembled WGS sequence"/>
</dbReference>
<protein>
    <submittedName>
        <fullName evidence="5">NHR domain-containing protein</fullName>
    </submittedName>
</protein>
<keyword evidence="6" id="KW-1185">Reference proteome</keyword>
<organism evidence="3">
    <name type="scientific">Cladocopium goreaui</name>
    <dbReference type="NCBI Taxonomy" id="2562237"/>
    <lineage>
        <taxon>Eukaryota</taxon>
        <taxon>Sar</taxon>
        <taxon>Alveolata</taxon>
        <taxon>Dinophyceae</taxon>
        <taxon>Suessiales</taxon>
        <taxon>Symbiodiniaceae</taxon>
        <taxon>Cladocopium</taxon>
    </lineage>
</organism>
<accession>A0A9P1D3R1</accession>
<evidence type="ECO:0000313" key="4">
    <source>
        <dbReference type="EMBL" id="CAL1157192.1"/>
    </source>
</evidence>
<evidence type="ECO:0000313" key="3">
    <source>
        <dbReference type="EMBL" id="CAI4003817.1"/>
    </source>
</evidence>
<evidence type="ECO:0000256" key="1">
    <source>
        <dbReference type="SAM" id="MobiDB-lite"/>
    </source>
</evidence>
<feature type="domain" description="NHR" evidence="2">
    <location>
        <begin position="303"/>
        <end position="479"/>
    </location>
</feature>
<evidence type="ECO:0000313" key="6">
    <source>
        <dbReference type="Proteomes" id="UP001152797"/>
    </source>
</evidence>
<reference evidence="4" key="2">
    <citation type="submission" date="2024-04" db="EMBL/GenBank/DDBJ databases">
        <authorList>
            <person name="Chen Y."/>
            <person name="Shah S."/>
            <person name="Dougan E. K."/>
            <person name="Thang M."/>
            <person name="Chan C."/>
        </authorList>
    </citation>
    <scope>NUCLEOTIDE SEQUENCE [LARGE SCALE GENOMIC DNA]</scope>
</reference>
<dbReference type="EMBL" id="CAMXCT010003334">
    <property type="protein sequence ID" value="CAI4003817.1"/>
    <property type="molecule type" value="Genomic_DNA"/>
</dbReference>
<reference evidence="3" key="1">
    <citation type="submission" date="2022-10" db="EMBL/GenBank/DDBJ databases">
        <authorList>
            <person name="Chen Y."/>
            <person name="Dougan E. K."/>
            <person name="Chan C."/>
            <person name="Rhodes N."/>
            <person name="Thang M."/>
        </authorList>
    </citation>
    <scope>NUCLEOTIDE SEQUENCE</scope>
</reference>